<keyword evidence="3" id="KW-1185">Reference proteome</keyword>
<dbReference type="AlphaFoldDB" id="A0A0G4MC88"/>
<gene>
    <name evidence="2" type="ORF">BN1708_018875</name>
</gene>
<organism evidence="2 3">
    <name type="scientific">Verticillium longisporum</name>
    <name type="common">Verticillium dahliae var. longisporum</name>
    <dbReference type="NCBI Taxonomy" id="100787"/>
    <lineage>
        <taxon>Eukaryota</taxon>
        <taxon>Fungi</taxon>
        <taxon>Dikarya</taxon>
        <taxon>Ascomycota</taxon>
        <taxon>Pezizomycotina</taxon>
        <taxon>Sordariomycetes</taxon>
        <taxon>Hypocreomycetidae</taxon>
        <taxon>Glomerellales</taxon>
        <taxon>Plectosphaerellaceae</taxon>
        <taxon>Verticillium</taxon>
    </lineage>
</organism>
<feature type="non-terminal residue" evidence="2">
    <location>
        <position position="1"/>
    </location>
</feature>
<proteinExistence type="predicted"/>
<reference evidence="2 3" key="1">
    <citation type="submission" date="2015-05" db="EMBL/GenBank/DDBJ databases">
        <authorList>
            <person name="Wang D.B."/>
            <person name="Wang M."/>
        </authorList>
    </citation>
    <scope>NUCLEOTIDE SEQUENCE [LARGE SCALE GENOMIC DNA]</scope>
    <source>
        <strain evidence="2">VL1</strain>
    </source>
</reference>
<feature type="region of interest" description="Disordered" evidence="1">
    <location>
        <begin position="1"/>
        <end position="36"/>
    </location>
</feature>
<evidence type="ECO:0000256" key="1">
    <source>
        <dbReference type="SAM" id="MobiDB-lite"/>
    </source>
</evidence>
<dbReference type="Proteomes" id="UP000044602">
    <property type="component" value="Unassembled WGS sequence"/>
</dbReference>
<name>A0A0G4MC88_VERLO</name>
<accession>A0A0G4MC88</accession>
<feature type="compositionally biased region" description="Basic and acidic residues" evidence="1">
    <location>
        <begin position="1"/>
        <end position="14"/>
    </location>
</feature>
<evidence type="ECO:0000313" key="2">
    <source>
        <dbReference type="EMBL" id="CRK31904.1"/>
    </source>
</evidence>
<sequence length="36" mass="3933">DGLERAKVPRDCRAVRVPQRRHAGRHSDGAPGDLAL</sequence>
<protein>
    <submittedName>
        <fullName evidence="2">Uncharacterized protein</fullName>
    </submittedName>
</protein>
<evidence type="ECO:0000313" key="3">
    <source>
        <dbReference type="Proteomes" id="UP000044602"/>
    </source>
</evidence>
<dbReference type="EMBL" id="CVQH01021936">
    <property type="protein sequence ID" value="CRK31904.1"/>
    <property type="molecule type" value="Genomic_DNA"/>
</dbReference>